<reference evidence="2" key="1">
    <citation type="journal article" date="2019" name="MBio">
        <title>Comparative genomics for the elucidation of multidrug resistance (MDR) in Candida lusitaniae.</title>
        <authorList>
            <person name="Kannan A."/>
            <person name="Asner S.A."/>
            <person name="Trachsel E."/>
            <person name="Kelly S."/>
            <person name="Parker J."/>
            <person name="Sanglard D."/>
        </authorList>
    </citation>
    <scope>NUCLEOTIDE SEQUENCE [LARGE SCALE GENOMIC DNA]</scope>
    <source>
        <strain evidence="2">P1</strain>
    </source>
</reference>
<keyword evidence="2" id="KW-1185">Reference proteome</keyword>
<name>A0ACD0WL58_CLALS</name>
<gene>
    <name evidence="1" type="ORF">EJF14_40161</name>
</gene>
<accession>A0ACD0WL58</accession>
<evidence type="ECO:0000313" key="2">
    <source>
        <dbReference type="Proteomes" id="UP000326582"/>
    </source>
</evidence>
<dbReference type="EMBL" id="CP038487">
    <property type="protein sequence ID" value="QFZ28136.1"/>
    <property type="molecule type" value="Genomic_DNA"/>
</dbReference>
<protein>
    <submittedName>
        <fullName evidence="1">Pre-mRNA-splicing factor</fullName>
    </submittedName>
</protein>
<proteinExistence type="predicted"/>
<organism evidence="1 2">
    <name type="scientific">Clavispora lusitaniae</name>
    <name type="common">Candida lusitaniae</name>
    <dbReference type="NCBI Taxonomy" id="36911"/>
    <lineage>
        <taxon>Eukaryota</taxon>
        <taxon>Fungi</taxon>
        <taxon>Dikarya</taxon>
        <taxon>Ascomycota</taxon>
        <taxon>Saccharomycotina</taxon>
        <taxon>Pichiomycetes</taxon>
        <taxon>Metschnikowiaceae</taxon>
        <taxon>Clavispora</taxon>
    </lineage>
</organism>
<dbReference type="Proteomes" id="UP000326582">
    <property type="component" value="Chromosome 4"/>
</dbReference>
<sequence>MSDSESSSSYESSSEDDLSLLARPVFLKKPKKDSAASPEAGSKSAISRAEFQQQLDAKEAKVSDFGSVSDTDDVDPDSEYAQWKLRELQRRQRDRQKLESIEKEKEDQLRRKKGTFKEVDHTSDGASKEKEASKESDGHKKLGIFYRDGIDEKLLKRDYTSVEDSGDHSRPTKYMKHKMRS</sequence>
<evidence type="ECO:0000313" key="1">
    <source>
        <dbReference type="EMBL" id="QFZ28136.1"/>
    </source>
</evidence>